<keyword evidence="2" id="KW-0732">Signal</keyword>
<feature type="signal peptide" evidence="2">
    <location>
        <begin position="1"/>
        <end position="31"/>
    </location>
</feature>
<keyword evidence="4" id="KW-1185">Reference proteome</keyword>
<evidence type="ECO:0000256" key="1">
    <source>
        <dbReference type="SAM" id="MobiDB-lite"/>
    </source>
</evidence>
<reference evidence="4" key="1">
    <citation type="submission" date="2020-01" db="EMBL/GenBank/DDBJ databases">
        <authorList>
            <person name="Fang Y."/>
            <person name="Sun R."/>
            <person name="Nie L."/>
            <person name="He J."/>
            <person name="Hao L."/>
            <person name="Wang L."/>
            <person name="Su S."/>
            <person name="Lv E."/>
            <person name="Zhang Z."/>
            <person name="Xie R."/>
            <person name="Liu H."/>
        </authorList>
    </citation>
    <scope>NUCLEOTIDE SEQUENCE [LARGE SCALE GENOMIC DNA]</scope>
    <source>
        <strain evidence="4">XCT-53</strain>
    </source>
</reference>
<name>A0A7X5F4Z7_9HYPH</name>
<sequence>MAPRALTLALVLAPVLVPGLALTLAPQTARASEVQGGVALRQAPSAPAIEAEDGVKGLAMRQPLTGNCDCATPGEDDSGGEVHQEDETGGTATGDDDTGGTVAADEASEHAGRAWRKPLPAGPDEAPDMAPRTRPDGGQVPLEPDLPLEEPLIVPFDGPREASA</sequence>
<accession>A0A7X5F4Z7</accession>
<evidence type="ECO:0008006" key="5">
    <source>
        <dbReference type="Google" id="ProtNLM"/>
    </source>
</evidence>
<proteinExistence type="predicted"/>
<gene>
    <name evidence="3" type="ORF">GWI72_09980</name>
</gene>
<organism evidence="3 4">
    <name type="scientific">Pannonibacter tanglangensis</name>
    <dbReference type="NCBI Taxonomy" id="2750084"/>
    <lineage>
        <taxon>Bacteria</taxon>
        <taxon>Pseudomonadati</taxon>
        <taxon>Pseudomonadota</taxon>
        <taxon>Alphaproteobacteria</taxon>
        <taxon>Hyphomicrobiales</taxon>
        <taxon>Stappiaceae</taxon>
        <taxon>Pannonibacter</taxon>
    </lineage>
</organism>
<dbReference type="EMBL" id="JAABLQ010000001">
    <property type="protein sequence ID" value="NBN78594.1"/>
    <property type="molecule type" value="Genomic_DNA"/>
</dbReference>
<feature type="compositionally biased region" description="Low complexity" evidence="1">
    <location>
        <begin position="141"/>
        <end position="152"/>
    </location>
</feature>
<dbReference type="Proteomes" id="UP000586722">
    <property type="component" value="Unassembled WGS sequence"/>
</dbReference>
<protein>
    <recommendedName>
        <fullName evidence="5">DUF2946 domain-containing protein</fullName>
    </recommendedName>
</protein>
<feature type="chain" id="PRO_5030805024" description="DUF2946 domain-containing protein" evidence="2">
    <location>
        <begin position="32"/>
        <end position="164"/>
    </location>
</feature>
<feature type="region of interest" description="Disordered" evidence="1">
    <location>
        <begin position="60"/>
        <end position="164"/>
    </location>
</feature>
<comment type="caution">
    <text evidence="3">The sequence shown here is derived from an EMBL/GenBank/DDBJ whole genome shotgun (WGS) entry which is preliminary data.</text>
</comment>
<evidence type="ECO:0000313" key="4">
    <source>
        <dbReference type="Proteomes" id="UP000586722"/>
    </source>
</evidence>
<evidence type="ECO:0000256" key="2">
    <source>
        <dbReference type="SAM" id="SignalP"/>
    </source>
</evidence>
<dbReference type="AlphaFoldDB" id="A0A7X5F4Z7"/>
<dbReference type="RefSeq" id="WP_161708537.1">
    <property type="nucleotide sequence ID" value="NZ_JAABLQ010000001.1"/>
</dbReference>
<evidence type="ECO:0000313" key="3">
    <source>
        <dbReference type="EMBL" id="NBN78594.1"/>
    </source>
</evidence>